<gene>
    <name evidence="2" type="ORF">FB45DRAFT_730645</name>
</gene>
<dbReference type="EMBL" id="JARKIF010000001">
    <property type="protein sequence ID" value="KAJ7650271.1"/>
    <property type="molecule type" value="Genomic_DNA"/>
</dbReference>
<protein>
    <submittedName>
        <fullName evidence="2">Uncharacterized protein</fullName>
    </submittedName>
</protein>
<feature type="non-terminal residue" evidence="2">
    <location>
        <position position="198"/>
    </location>
</feature>
<evidence type="ECO:0000256" key="1">
    <source>
        <dbReference type="SAM" id="MobiDB-lite"/>
    </source>
</evidence>
<organism evidence="2 3">
    <name type="scientific">Roridomyces roridus</name>
    <dbReference type="NCBI Taxonomy" id="1738132"/>
    <lineage>
        <taxon>Eukaryota</taxon>
        <taxon>Fungi</taxon>
        <taxon>Dikarya</taxon>
        <taxon>Basidiomycota</taxon>
        <taxon>Agaricomycotina</taxon>
        <taxon>Agaricomycetes</taxon>
        <taxon>Agaricomycetidae</taxon>
        <taxon>Agaricales</taxon>
        <taxon>Marasmiineae</taxon>
        <taxon>Mycenaceae</taxon>
        <taxon>Roridomyces</taxon>
    </lineage>
</organism>
<name>A0AAD7CJK3_9AGAR</name>
<proteinExistence type="predicted"/>
<accession>A0AAD7CJK3</accession>
<evidence type="ECO:0000313" key="2">
    <source>
        <dbReference type="EMBL" id="KAJ7650271.1"/>
    </source>
</evidence>
<keyword evidence="3" id="KW-1185">Reference proteome</keyword>
<evidence type="ECO:0000313" key="3">
    <source>
        <dbReference type="Proteomes" id="UP001221142"/>
    </source>
</evidence>
<dbReference type="AlphaFoldDB" id="A0AAD7CJK3"/>
<reference evidence="2" key="1">
    <citation type="submission" date="2023-03" db="EMBL/GenBank/DDBJ databases">
        <title>Massive genome expansion in bonnet fungi (Mycena s.s.) driven by repeated elements and novel gene families across ecological guilds.</title>
        <authorList>
            <consortium name="Lawrence Berkeley National Laboratory"/>
            <person name="Harder C.B."/>
            <person name="Miyauchi S."/>
            <person name="Viragh M."/>
            <person name="Kuo A."/>
            <person name="Thoen E."/>
            <person name="Andreopoulos B."/>
            <person name="Lu D."/>
            <person name="Skrede I."/>
            <person name="Drula E."/>
            <person name="Henrissat B."/>
            <person name="Morin E."/>
            <person name="Kohler A."/>
            <person name="Barry K."/>
            <person name="LaButti K."/>
            <person name="Morin E."/>
            <person name="Salamov A."/>
            <person name="Lipzen A."/>
            <person name="Mereny Z."/>
            <person name="Hegedus B."/>
            <person name="Baldrian P."/>
            <person name="Stursova M."/>
            <person name="Weitz H."/>
            <person name="Taylor A."/>
            <person name="Grigoriev I.V."/>
            <person name="Nagy L.G."/>
            <person name="Martin F."/>
            <person name="Kauserud H."/>
        </authorList>
    </citation>
    <scope>NUCLEOTIDE SEQUENCE</scope>
    <source>
        <strain evidence="2">9284</strain>
    </source>
</reference>
<dbReference type="Proteomes" id="UP001221142">
    <property type="component" value="Unassembled WGS sequence"/>
</dbReference>
<sequence length="198" mass="22973">MGSQVTDYQCRGEDLSQTSVWEFIRQVDKVRKTSDRRKHKSVNDDSDAEGDVHDDACIDSAFDEDAVEEPIADAECISPLHVESRNRPRVPLLEGHEQCKTHALRVRSPNDVFVPVPIGPGIPCRDRTELRARYCRLMLIFFKPWRHAADLREDYISWESAFEAFEKSCSPAVRVKMENMQLLHECRDSRDDHFAERR</sequence>
<comment type="caution">
    <text evidence="2">The sequence shown here is derived from an EMBL/GenBank/DDBJ whole genome shotgun (WGS) entry which is preliminary data.</text>
</comment>
<feature type="region of interest" description="Disordered" evidence="1">
    <location>
        <begin position="32"/>
        <end position="51"/>
    </location>
</feature>